<feature type="compositionally biased region" description="Low complexity" evidence="7">
    <location>
        <begin position="1"/>
        <end position="21"/>
    </location>
</feature>
<accession>A0A4Q9VDM2</accession>
<dbReference type="RefSeq" id="WP_131312009.1">
    <property type="nucleotide sequence ID" value="NZ_SJFN01000076.1"/>
</dbReference>
<keyword evidence="3" id="KW-0597">Phosphoprotein</keyword>
<dbReference type="InterPro" id="IPR035965">
    <property type="entry name" value="PAS-like_dom_sf"/>
</dbReference>
<dbReference type="InterPro" id="IPR000014">
    <property type="entry name" value="PAS"/>
</dbReference>
<dbReference type="GO" id="GO:0005886">
    <property type="term" value="C:plasma membrane"/>
    <property type="evidence" value="ECO:0007669"/>
    <property type="project" value="TreeGrafter"/>
</dbReference>
<protein>
    <recommendedName>
        <fullName evidence="2">histidine kinase</fullName>
        <ecNumber evidence="2">2.7.13.3</ecNumber>
    </recommendedName>
</protein>
<dbReference type="InterPro" id="IPR004358">
    <property type="entry name" value="Sig_transdc_His_kin-like_C"/>
</dbReference>
<dbReference type="Proteomes" id="UP000292781">
    <property type="component" value="Unassembled WGS sequence"/>
</dbReference>
<dbReference type="SUPFAM" id="SSF47384">
    <property type="entry name" value="Homodimeric domain of signal transducing histidine kinase"/>
    <property type="match status" value="1"/>
</dbReference>
<keyword evidence="5" id="KW-0418">Kinase</keyword>
<dbReference type="InterPro" id="IPR003594">
    <property type="entry name" value="HATPase_dom"/>
</dbReference>
<proteinExistence type="predicted"/>
<keyword evidence="11" id="KW-1185">Reference proteome</keyword>
<evidence type="ECO:0000313" key="11">
    <source>
        <dbReference type="Proteomes" id="UP000292781"/>
    </source>
</evidence>
<dbReference type="Pfam" id="PF02518">
    <property type="entry name" value="HATPase_c"/>
    <property type="match status" value="1"/>
</dbReference>
<dbReference type="NCBIfam" id="TIGR00229">
    <property type="entry name" value="sensory_box"/>
    <property type="match status" value="1"/>
</dbReference>
<dbReference type="PROSITE" id="PS50109">
    <property type="entry name" value="HIS_KIN"/>
    <property type="match status" value="1"/>
</dbReference>
<evidence type="ECO:0000256" key="2">
    <source>
        <dbReference type="ARBA" id="ARBA00012438"/>
    </source>
</evidence>
<dbReference type="InterPro" id="IPR036890">
    <property type="entry name" value="HATPase_C_sf"/>
</dbReference>
<keyword evidence="4" id="KW-0808">Transferase</keyword>
<evidence type="ECO:0000256" key="3">
    <source>
        <dbReference type="ARBA" id="ARBA00022553"/>
    </source>
</evidence>
<dbReference type="Pfam" id="PF00989">
    <property type="entry name" value="PAS"/>
    <property type="match status" value="1"/>
</dbReference>
<dbReference type="PRINTS" id="PR00344">
    <property type="entry name" value="BCTRLSENSOR"/>
</dbReference>
<dbReference type="EC" id="2.7.13.3" evidence="2"/>
<organism evidence="10 11">
    <name type="scientific">Siculibacillus lacustris</name>
    <dbReference type="NCBI Taxonomy" id="1549641"/>
    <lineage>
        <taxon>Bacteria</taxon>
        <taxon>Pseudomonadati</taxon>
        <taxon>Pseudomonadota</taxon>
        <taxon>Alphaproteobacteria</taxon>
        <taxon>Hyphomicrobiales</taxon>
        <taxon>Ancalomicrobiaceae</taxon>
        <taxon>Siculibacillus</taxon>
    </lineage>
</organism>
<evidence type="ECO:0000313" key="10">
    <source>
        <dbReference type="EMBL" id="TBW31924.1"/>
    </source>
</evidence>
<dbReference type="PANTHER" id="PTHR43047:SF72">
    <property type="entry name" value="OSMOSENSING HISTIDINE PROTEIN KINASE SLN1"/>
    <property type="match status" value="1"/>
</dbReference>
<dbReference type="SMART" id="SM00387">
    <property type="entry name" value="HATPase_c"/>
    <property type="match status" value="1"/>
</dbReference>
<evidence type="ECO:0000256" key="6">
    <source>
        <dbReference type="ARBA" id="ARBA00023012"/>
    </source>
</evidence>
<feature type="region of interest" description="Disordered" evidence="7">
    <location>
        <begin position="46"/>
        <end position="93"/>
    </location>
</feature>
<dbReference type="Pfam" id="PF13188">
    <property type="entry name" value="PAS_8"/>
    <property type="match status" value="1"/>
</dbReference>
<dbReference type="SUPFAM" id="SSF55874">
    <property type="entry name" value="ATPase domain of HSP90 chaperone/DNA topoisomerase II/histidine kinase"/>
    <property type="match status" value="1"/>
</dbReference>
<dbReference type="InterPro" id="IPR005467">
    <property type="entry name" value="His_kinase_dom"/>
</dbReference>
<feature type="compositionally biased region" description="Low complexity" evidence="7">
    <location>
        <begin position="62"/>
        <end position="88"/>
    </location>
</feature>
<dbReference type="SMART" id="SM00091">
    <property type="entry name" value="PAS"/>
    <property type="match status" value="2"/>
</dbReference>
<dbReference type="InterPro" id="IPR036097">
    <property type="entry name" value="HisK_dim/P_sf"/>
</dbReference>
<dbReference type="InterPro" id="IPR003661">
    <property type="entry name" value="HisK_dim/P_dom"/>
</dbReference>
<name>A0A4Q9VDM2_9HYPH</name>
<dbReference type="AlphaFoldDB" id="A0A4Q9VDM2"/>
<dbReference type="Gene3D" id="3.30.565.10">
    <property type="entry name" value="Histidine kinase-like ATPase, C-terminal domain"/>
    <property type="match status" value="1"/>
</dbReference>
<dbReference type="GO" id="GO:0000155">
    <property type="term" value="F:phosphorelay sensor kinase activity"/>
    <property type="evidence" value="ECO:0007669"/>
    <property type="project" value="InterPro"/>
</dbReference>
<dbReference type="PROSITE" id="PS50112">
    <property type="entry name" value="PAS"/>
    <property type="match status" value="1"/>
</dbReference>
<evidence type="ECO:0000259" key="8">
    <source>
        <dbReference type="PROSITE" id="PS50109"/>
    </source>
</evidence>
<dbReference type="SUPFAM" id="SSF55785">
    <property type="entry name" value="PYP-like sensor domain (PAS domain)"/>
    <property type="match status" value="1"/>
</dbReference>
<dbReference type="CDD" id="cd00082">
    <property type="entry name" value="HisKA"/>
    <property type="match status" value="1"/>
</dbReference>
<feature type="non-terminal residue" evidence="10">
    <location>
        <position position="1"/>
    </location>
</feature>
<dbReference type="OrthoDB" id="9801651at2"/>
<evidence type="ECO:0000256" key="4">
    <source>
        <dbReference type="ARBA" id="ARBA00022679"/>
    </source>
</evidence>
<dbReference type="GO" id="GO:0009927">
    <property type="term" value="F:histidine phosphotransfer kinase activity"/>
    <property type="evidence" value="ECO:0007669"/>
    <property type="project" value="TreeGrafter"/>
</dbReference>
<dbReference type="Gene3D" id="1.10.287.130">
    <property type="match status" value="1"/>
</dbReference>
<dbReference type="FunFam" id="1.10.287.130:FF:000001">
    <property type="entry name" value="Two-component sensor histidine kinase"/>
    <property type="match status" value="1"/>
</dbReference>
<evidence type="ECO:0000256" key="5">
    <source>
        <dbReference type="ARBA" id="ARBA00022777"/>
    </source>
</evidence>
<feature type="domain" description="PAS" evidence="9">
    <location>
        <begin position="233"/>
        <end position="303"/>
    </location>
</feature>
<dbReference type="InterPro" id="IPR013767">
    <property type="entry name" value="PAS_fold"/>
</dbReference>
<keyword evidence="6" id="KW-0902">Two-component regulatory system</keyword>
<evidence type="ECO:0000256" key="1">
    <source>
        <dbReference type="ARBA" id="ARBA00000085"/>
    </source>
</evidence>
<dbReference type="Pfam" id="PF00512">
    <property type="entry name" value="HisKA"/>
    <property type="match status" value="1"/>
</dbReference>
<dbReference type="Gene3D" id="3.30.450.20">
    <property type="entry name" value="PAS domain"/>
    <property type="match status" value="1"/>
</dbReference>
<feature type="domain" description="Histidine kinase" evidence="8">
    <location>
        <begin position="378"/>
        <end position="598"/>
    </location>
</feature>
<evidence type="ECO:0000259" key="9">
    <source>
        <dbReference type="PROSITE" id="PS50112"/>
    </source>
</evidence>
<dbReference type="EMBL" id="SJFN01000076">
    <property type="protein sequence ID" value="TBW31924.1"/>
    <property type="molecule type" value="Genomic_DNA"/>
</dbReference>
<dbReference type="PANTHER" id="PTHR43047">
    <property type="entry name" value="TWO-COMPONENT HISTIDINE PROTEIN KINASE"/>
    <property type="match status" value="1"/>
</dbReference>
<comment type="catalytic activity">
    <reaction evidence="1">
        <text>ATP + protein L-histidine = ADP + protein N-phospho-L-histidine.</text>
        <dbReference type="EC" id="2.7.13.3"/>
    </reaction>
</comment>
<dbReference type="SMART" id="SM00388">
    <property type="entry name" value="HisKA"/>
    <property type="match status" value="1"/>
</dbReference>
<feature type="region of interest" description="Disordered" evidence="7">
    <location>
        <begin position="1"/>
        <end position="30"/>
    </location>
</feature>
<dbReference type="CDD" id="cd00130">
    <property type="entry name" value="PAS"/>
    <property type="match status" value="1"/>
</dbReference>
<comment type="caution">
    <text evidence="10">The sequence shown here is derived from an EMBL/GenBank/DDBJ whole genome shotgun (WGS) entry which is preliminary data.</text>
</comment>
<gene>
    <name evidence="10" type="ORF">EYW49_22710</name>
</gene>
<reference evidence="10 11" key="1">
    <citation type="submission" date="2019-02" db="EMBL/GenBank/DDBJ databases">
        <title>Siculibacillus lacustris gen. nov., sp. nov., a new rosette-forming bacterium isolated from a freshwater crater lake (Lake St. Ana, Romania).</title>
        <authorList>
            <person name="Felfoldi T."/>
            <person name="Marton Z."/>
            <person name="Szabo A."/>
            <person name="Mentes A."/>
            <person name="Boka K."/>
            <person name="Marialigeti K."/>
            <person name="Mathe I."/>
            <person name="Koncz M."/>
            <person name="Schumann P."/>
            <person name="Toth E."/>
        </authorList>
    </citation>
    <scope>NUCLEOTIDE SEQUENCE [LARGE SCALE GENOMIC DNA]</scope>
    <source>
        <strain evidence="10 11">SA-279</strain>
    </source>
</reference>
<dbReference type="GO" id="GO:0006355">
    <property type="term" value="P:regulation of DNA-templated transcription"/>
    <property type="evidence" value="ECO:0007669"/>
    <property type="project" value="InterPro"/>
</dbReference>
<sequence length="602" mass="63832">PSSDAAGAASAAATGAAASAAEPVTRLSPPERVAFRQIAEVLGSRIDPANRSGETAADTRTAESSARPAPSAAVAAPAAPAPVRQPLRPATPPPRVAAGFDARLLDRLPLAVAIVKDDDVVYANERYLSLLGYPDLATFRDEGGLDALFAGAHAARRFESGDTGRPVPLLARDGTVVPVDAVLSTVPWADASALMMTLTAFKPAPIDAPAAAPVVSPTRTEPAPIAPQTVDTRVAELEAIVDTATDGVLVLDAEGLVLSANAAAEALFGTERREMIGRPFTERLAPESRRSILDYLDGLARNGVASVLNDGREVIGVVRPEGLIPLFLTIGRISVGTGHKYCAVLRDITQWKKAEEDLTAARRRAEEASVHKSDFLAKISHEIRTPLNAIIGFSEVMMDERFGPVGNERYKDYLRDIHVSGTHIMSLVNDLLDLSKVEAGKMDLRFEAVAIGDIVSECVAMMQPQANRERIIIRSSLPAGVPAVVADPRSVRQVVLNLLSNAIKFTPAGGQVIVSTSLEDNGEVVLRVRDTGYGMTDKELQTAMEPFRQLHTTRTRAGGTGLGLPLTKALVEANRAMFRIDSTVGQGTLVSIAFPVTRVLAS</sequence>
<evidence type="ECO:0000256" key="7">
    <source>
        <dbReference type="SAM" id="MobiDB-lite"/>
    </source>
</evidence>